<dbReference type="AlphaFoldDB" id="D2VSL9"/>
<evidence type="ECO:0000256" key="1">
    <source>
        <dbReference type="ARBA" id="ARBA00008725"/>
    </source>
</evidence>
<dbReference type="Gene3D" id="3.40.190.10">
    <property type="entry name" value="Periplasmic binding protein-like II"/>
    <property type="match status" value="2"/>
</dbReference>
<protein>
    <submittedName>
        <fullName evidence="4">Periplasmic phosphate binding protein-like protein</fullName>
    </submittedName>
</protein>
<feature type="transmembrane region" description="Helical" evidence="2">
    <location>
        <begin position="73"/>
        <end position="91"/>
    </location>
</feature>
<accession>D2VSL9</accession>
<organism evidence="5">
    <name type="scientific">Naegleria gruberi</name>
    <name type="common">Amoeba</name>
    <dbReference type="NCBI Taxonomy" id="5762"/>
    <lineage>
        <taxon>Eukaryota</taxon>
        <taxon>Discoba</taxon>
        <taxon>Heterolobosea</taxon>
        <taxon>Tetramitia</taxon>
        <taxon>Eutetramitia</taxon>
        <taxon>Vahlkampfiidae</taxon>
        <taxon>Naegleria</taxon>
    </lineage>
</organism>
<dbReference type="RefSeq" id="XP_002672891.1">
    <property type="nucleotide sequence ID" value="XM_002672845.1"/>
</dbReference>
<keyword evidence="2" id="KW-0472">Membrane</keyword>
<dbReference type="InterPro" id="IPR024370">
    <property type="entry name" value="PBP_domain"/>
</dbReference>
<keyword evidence="2" id="KW-0812">Transmembrane</keyword>
<feature type="domain" description="PBP" evidence="3">
    <location>
        <begin position="105"/>
        <end position="396"/>
    </location>
</feature>
<evidence type="ECO:0000256" key="2">
    <source>
        <dbReference type="SAM" id="Phobius"/>
    </source>
</evidence>
<dbReference type="OrthoDB" id="6226411at2759"/>
<dbReference type="Pfam" id="PF12849">
    <property type="entry name" value="PBP_like_2"/>
    <property type="match status" value="1"/>
</dbReference>
<name>D2VSL9_NAEGR</name>
<keyword evidence="2" id="KW-1133">Transmembrane helix</keyword>
<dbReference type="InParanoid" id="D2VSL9"/>
<evidence type="ECO:0000313" key="4">
    <source>
        <dbReference type="EMBL" id="EFC40147.1"/>
    </source>
</evidence>
<gene>
    <name evidence="4" type="ORF">NAEGRDRAFT_81085</name>
</gene>
<dbReference type="PANTHER" id="PTHR42996">
    <property type="entry name" value="PHOSPHATE-BINDING PROTEIN PSTS"/>
    <property type="match status" value="1"/>
</dbReference>
<keyword evidence="5" id="KW-1185">Reference proteome</keyword>
<sequence>MNRMSRAYFQMWRCEGLGCPTTNNHQARTVVSSSGGEKDHDWRRTNSILKLFNLFDRNSSNSSGGYKYCKNNFSMMMISFGVMIMLLMSLLNSTSFVNAAEVPLLLGSGSSLVEEFHKEAANYFIGYMRRSVDVMYDASGSGTGVKNLFNSNGVYSFAATDYGLKAADRKINTDAKVLPIMTTYISIISNIEGLKGGYSITFSQEALVGIFNGTISRWNDQTLQLLNPSLALPNTSIYVVVRNDSSGTTDMLTTGLSSFSKEWASTYGSGTLIKWSSLLSNRIIYAEDAKDVSFIITSTPNTIGYSTPTTFEQHAPATIKTKLGASVTPSSSYLKGVITSGISFNENFMHPSVVIDRPDIYPFVGVSYIVYLSSTMNDCVKATYLGKLLEYYTSDRATKIIEDAAFSSLFIDASVKERYMGYLKNFTCNGKPVLSSSSITQYSIALLILLIIQLLCIL</sequence>
<proteinExistence type="inferred from homology"/>
<dbReference type="VEuPathDB" id="AmoebaDB:NAEGRDRAFT_81085"/>
<dbReference type="GeneID" id="8857010"/>
<evidence type="ECO:0000259" key="3">
    <source>
        <dbReference type="Pfam" id="PF12849"/>
    </source>
</evidence>
<dbReference type="SUPFAM" id="SSF53850">
    <property type="entry name" value="Periplasmic binding protein-like II"/>
    <property type="match status" value="1"/>
</dbReference>
<dbReference type="Proteomes" id="UP000006671">
    <property type="component" value="Unassembled WGS sequence"/>
</dbReference>
<dbReference type="PANTHER" id="PTHR42996:SF1">
    <property type="entry name" value="PHOSPHATE-BINDING PROTEIN PSTS"/>
    <property type="match status" value="1"/>
</dbReference>
<dbReference type="InterPro" id="IPR050962">
    <property type="entry name" value="Phosphate-bind_PstS"/>
</dbReference>
<dbReference type="EMBL" id="GG738894">
    <property type="protein sequence ID" value="EFC40147.1"/>
    <property type="molecule type" value="Genomic_DNA"/>
</dbReference>
<comment type="similarity">
    <text evidence="1">Belongs to the PstS family.</text>
</comment>
<reference evidence="4 5" key="1">
    <citation type="journal article" date="2010" name="Cell">
        <title>The genome of Naegleria gruberi illuminates early eukaryotic versatility.</title>
        <authorList>
            <person name="Fritz-Laylin L.K."/>
            <person name="Prochnik S.E."/>
            <person name="Ginger M.L."/>
            <person name="Dacks J.B."/>
            <person name="Carpenter M.L."/>
            <person name="Field M.C."/>
            <person name="Kuo A."/>
            <person name="Paredez A."/>
            <person name="Chapman J."/>
            <person name="Pham J."/>
            <person name="Shu S."/>
            <person name="Neupane R."/>
            <person name="Cipriano M."/>
            <person name="Mancuso J."/>
            <person name="Tu H."/>
            <person name="Salamov A."/>
            <person name="Lindquist E."/>
            <person name="Shapiro H."/>
            <person name="Lucas S."/>
            <person name="Grigoriev I.V."/>
            <person name="Cande W.Z."/>
            <person name="Fulton C."/>
            <person name="Rokhsar D.S."/>
            <person name="Dawson S.C."/>
        </authorList>
    </citation>
    <scope>NUCLEOTIDE SEQUENCE [LARGE SCALE GENOMIC DNA]</scope>
    <source>
        <strain evidence="4 5">NEG-M</strain>
    </source>
</reference>
<evidence type="ECO:0000313" key="5">
    <source>
        <dbReference type="Proteomes" id="UP000006671"/>
    </source>
</evidence>
<dbReference type="KEGG" id="ngr:NAEGRDRAFT_81085"/>